<evidence type="ECO:0000313" key="17">
    <source>
        <dbReference type="EMBL" id="MQL51646.1"/>
    </source>
</evidence>
<comment type="caution">
    <text evidence="17">The sequence shown here is derived from an EMBL/GenBank/DDBJ whole genome shotgun (WGS) entry which is preliminary data.</text>
</comment>
<dbReference type="CDD" id="cd19410">
    <property type="entry name" value="HK9-like_sensor"/>
    <property type="match status" value="1"/>
</dbReference>
<protein>
    <recommendedName>
        <fullName evidence="13">Circadian input-output histidine kinase CikA</fullName>
        <ecNumber evidence="4">2.7.13.3</ecNumber>
    </recommendedName>
</protein>
<keyword evidence="7" id="KW-0547">Nucleotide-binding</keyword>
<proteinExistence type="inferred from homology"/>
<dbReference type="InterPro" id="IPR007891">
    <property type="entry name" value="CHASE3"/>
</dbReference>
<evidence type="ECO:0000256" key="9">
    <source>
        <dbReference type="ARBA" id="ARBA00022840"/>
    </source>
</evidence>
<organism evidence="17 18">
    <name type="scientific">Desulfofundulus thermobenzoicus</name>
    <dbReference type="NCBI Taxonomy" id="29376"/>
    <lineage>
        <taxon>Bacteria</taxon>
        <taxon>Bacillati</taxon>
        <taxon>Bacillota</taxon>
        <taxon>Clostridia</taxon>
        <taxon>Eubacteriales</taxon>
        <taxon>Peptococcaceae</taxon>
        <taxon>Desulfofundulus</taxon>
    </lineage>
</organism>
<keyword evidence="15" id="KW-1133">Transmembrane helix</keyword>
<gene>
    <name evidence="17" type="ORF">GFC01_05100</name>
</gene>
<keyword evidence="10" id="KW-0902">Two-component regulatory system</keyword>
<dbReference type="OrthoDB" id="9809348at2"/>
<dbReference type="Pfam" id="PF00512">
    <property type="entry name" value="HisKA"/>
    <property type="match status" value="1"/>
</dbReference>
<dbReference type="InterPro" id="IPR003661">
    <property type="entry name" value="HisK_dim/P_dom"/>
</dbReference>
<keyword evidence="6" id="KW-0808">Transferase</keyword>
<evidence type="ECO:0000256" key="8">
    <source>
        <dbReference type="ARBA" id="ARBA00022777"/>
    </source>
</evidence>
<evidence type="ECO:0000256" key="14">
    <source>
        <dbReference type="SAM" id="Coils"/>
    </source>
</evidence>
<evidence type="ECO:0000256" key="6">
    <source>
        <dbReference type="ARBA" id="ARBA00022679"/>
    </source>
</evidence>
<dbReference type="CDD" id="cd16922">
    <property type="entry name" value="HATPase_EvgS-ArcB-TorS-like"/>
    <property type="match status" value="1"/>
</dbReference>
<keyword evidence="15" id="KW-0812">Transmembrane</keyword>
<evidence type="ECO:0000256" key="2">
    <source>
        <dbReference type="ARBA" id="ARBA00004370"/>
    </source>
</evidence>
<dbReference type="InterPro" id="IPR050736">
    <property type="entry name" value="Sensor_HK_Regulatory"/>
</dbReference>
<keyword evidence="11 15" id="KW-0472">Membrane</keyword>
<dbReference type="InterPro" id="IPR005467">
    <property type="entry name" value="His_kinase_dom"/>
</dbReference>
<dbReference type="GO" id="GO:0000155">
    <property type="term" value="F:phosphorelay sensor kinase activity"/>
    <property type="evidence" value="ECO:0007669"/>
    <property type="project" value="InterPro"/>
</dbReference>
<dbReference type="PANTHER" id="PTHR43711">
    <property type="entry name" value="TWO-COMPONENT HISTIDINE KINASE"/>
    <property type="match status" value="1"/>
</dbReference>
<keyword evidence="14" id="KW-0175">Coiled coil</keyword>
<dbReference type="FunFam" id="3.30.565.10:FF:000010">
    <property type="entry name" value="Sensor histidine kinase RcsC"/>
    <property type="match status" value="1"/>
</dbReference>
<dbReference type="SMART" id="SM00387">
    <property type="entry name" value="HATPase_c"/>
    <property type="match status" value="1"/>
</dbReference>
<comment type="catalytic activity">
    <reaction evidence="1">
        <text>ATP + protein L-histidine = ADP + protein N-phospho-L-histidine.</text>
        <dbReference type="EC" id="2.7.13.3"/>
    </reaction>
</comment>
<evidence type="ECO:0000256" key="10">
    <source>
        <dbReference type="ARBA" id="ARBA00023012"/>
    </source>
</evidence>
<dbReference type="SMART" id="SM00388">
    <property type="entry name" value="HisKA"/>
    <property type="match status" value="1"/>
</dbReference>
<dbReference type="CDD" id="cd00082">
    <property type="entry name" value="HisKA"/>
    <property type="match status" value="1"/>
</dbReference>
<dbReference type="PROSITE" id="PS50109">
    <property type="entry name" value="HIS_KIN"/>
    <property type="match status" value="1"/>
</dbReference>
<evidence type="ECO:0000259" key="16">
    <source>
        <dbReference type="PROSITE" id="PS50109"/>
    </source>
</evidence>
<evidence type="ECO:0000256" key="12">
    <source>
        <dbReference type="ARBA" id="ARBA00023306"/>
    </source>
</evidence>
<keyword evidence="12" id="KW-0131">Cell cycle</keyword>
<evidence type="ECO:0000256" key="5">
    <source>
        <dbReference type="ARBA" id="ARBA00022553"/>
    </source>
</evidence>
<dbReference type="InterPro" id="IPR003594">
    <property type="entry name" value="HATPase_dom"/>
</dbReference>
<evidence type="ECO:0000256" key="4">
    <source>
        <dbReference type="ARBA" id="ARBA00012438"/>
    </source>
</evidence>
<evidence type="ECO:0000256" key="3">
    <source>
        <dbReference type="ARBA" id="ARBA00006402"/>
    </source>
</evidence>
<keyword evidence="9" id="KW-0067">ATP-binding</keyword>
<evidence type="ECO:0000256" key="11">
    <source>
        <dbReference type="ARBA" id="ARBA00023136"/>
    </source>
</evidence>
<dbReference type="RefSeq" id="WP_152945581.1">
    <property type="nucleotide sequence ID" value="NZ_WHYR01000010.1"/>
</dbReference>
<dbReference type="InterPro" id="IPR036097">
    <property type="entry name" value="HisK_dim/P_sf"/>
</dbReference>
<dbReference type="FunFam" id="1.10.287.130:FF:000038">
    <property type="entry name" value="Sensory transduction histidine kinase"/>
    <property type="match status" value="1"/>
</dbReference>
<reference evidence="17 18" key="1">
    <citation type="submission" date="2019-10" db="EMBL/GenBank/DDBJ databases">
        <title>Comparative genomics of sulfur disproportionating microorganisms.</title>
        <authorList>
            <person name="Ward L.M."/>
            <person name="Bertran E."/>
            <person name="Johnston D."/>
        </authorList>
    </citation>
    <scope>NUCLEOTIDE SEQUENCE [LARGE SCALE GENOMIC DNA]</scope>
    <source>
        <strain evidence="17 18">DSM 14055</strain>
    </source>
</reference>
<dbReference type="AlphaFoldDB" id="A0A6N7INQ0"/>
<dbReference type="SUPFAM" id="SSF47384">
    <property type="entry name" value="Homodimeric domain of signal transducing histidine kinase"/>
    <property type="match status" value="1"/>
</dbReference>
<keyword evidence="5" id="KW-0597">Phosphoprotein</keyword>
<feature type="domain" description="Histidine kinase" evidence="16">
    <location>
        <begin position="252"/>
        <end position="480"/>
    </location>
</feature>
<evidence type="ECO:0000256" key="15">
    <source>
        <dbReference type="SAM" id="Phobius"/>
    </source>
</evidence>
<dbReference type="GO" id="GO:0016020">
    <property type="term" value="C:membrane"/>
    <property type="evidence" value="ECO:0007669"/>
    <property type="project" value="UniProtKB-SubCell"/>
</dbReference>
<feature type="coiled-coil region" evidence="14">
    <location>
        <begin position="215"/>
        <end position="245"/>
    </location>
</feature>
<feature type="transmembrane region" description="Helical" evidence="15">
    <location>
        <begin position="12"/>
        <end position="30"/>
    </location>
</feature>
<dbReference type="InterPro" id="IPR004358">
    <property type="entry name" value="Sig_transdc_His_kin-like_C"/>
</dbReference>
<dbReference type="Pfam" id="PF02518">
    <property type="entry name" value="HATPase_c"/>
    <property type="match status" value="1"/>
</dbReference>
<dbReference type="PANTHER" id="PTHR43711:SF31">
    <property type="entry name" value="HISTIDINE KINASE"/>
    <property type="match status" value="1"/>
</dbReference>
<evidence type="ECO:0000256" key="1">
    <source>
        <dbReference type="ARBA" id="ARBA00000085"/>
    </source>
</evidence>
<keyword evidence="8" id="KW-0418">Kinase</keyword>
<sequence>MRFLFQNPSRLLVFVLVLTILLFAGHTVWLQRKMNEMSSHYFAIGKEGYQVLFEVEALETCLLDMETGVRGYLLTGEKDFLEPYNGGKKEIDRHFSTLFSLFPPGSPAARKLEEVKNDAYLWLDRVGDPGVLRREEVDGRLSPAQLSTREREGKKLMDRLRGEIDQLVEIVQADRQSRLASIYDLHRRVSRQIYYSTGLAVVVMAMLGGFLYQRLEIIEENNRLLAEQKERLNHLVAELETASRLKSEFLANMSHELRTPLNAVIGFAQVLQKQFYGPLTEKQKTYVEYILTSGRHLLDLINDILDLSKIEAGKMELDLTTLSLPEIFQNSLLMVREKAKKHGIELSWSVAEDVPEITADERKLRQVIYNLLANAVKFTPAGGRVALDAHLAAGSGEEERERYVVISVSDTGIGIPASEQERIFQPFVQAEGGYSRRHEGTGLGLALVKRLVELHGGRVWVQSAGVGKGSTFFVRLPVKQGETEG</sequence>
<evidence type="ECO:0000256" key="7">
    <source>
        <dbReference type="ARBA" id="ARBA00022741"/>
    </source>
</evidence>
<accession>A0A6N7INQ0</accession>
<dbReference type="PRINTS" id="PR00344">
    <property type="entry name" value="BCTRLSENSOR"/>
</dbReference>
<feature type="transmembrane region" description="Helical" evidence="15">
    <location>
        <begin position="193"/>
        <end position="212"/>
    </location>
</feature>
<dbReference type="Pfam" id="PF05227">
    <property type="entry name" value="CHASE3"/>
    <property type="match status" value="1"/>
</dbReference>
<keyword evidence="18" id="KW-1185">Reference proteome</keyword>
<name>A0A6N7INQ0_9FIRM</name>
<dbReference type="Gene3D" id="3.30.565.10">
    <property type="entry name" value="Histidine kinase-like ATPase, C-terminal domain"/>
    <property type="match status" value="1"/>
</dbReference>
<dbReference type="Proteomes" id="UP000441717">
    <property type="component" value="Unassembled WGS sequence"/>
</dbReference>
<dbReference type="EC" id="2.7.13.3" evidence="4"/>
<comment type="subcellular location">
    <subcellularLocation>
        <location evidence="2">Membrane</location>
    </subcellularLocation>
</comment>
<dbReference type="Gene3D" id="1.10.287.130">
    <property type="match status" value="1"/>
</dbReference>
<comment type="similarity">
    <text evidence="3">In the N-terminal section; belongs to the phytochrome family.</text>
</comment>
<dbReference type="EMBL" id="WHYR01000010">
    <property type="protein sequence ID" value="MQL51646.1"/>
    <property type="molecule type" value="Genomic_DNA"/>
</dbReference>
<evidence type="ECO:0000313" key="18">
    <source>
        <dbReference type="Proteomes" id="UP000441717"/>
    </source>
</evidence>
<dbReference type="GO" id="GO:0005524">
    <property type="term" value="F:ATP binding"/>
    <property type="evidence" value="ECO:0007669"/>
    <property type="project" value="UniProtKB-KW"/>
</dbReference>
<dbReference type="SUPFAM" id="SSF55874">
    <property type="entry name" value="ATPase domain of HSP90 chaperone/DNA topoisomerase II/histidine kinase"/>
    <property type="match status" value="1"/>
</dbReference>
<dbReference type="InterPro" id="IPR036890">
    <property type="entry name" value="HATPase_C_sf"/>
</dbReference>
<evidence type="ECO:0000256" key="13">
    <source>
        <dbReference type="ARBA" id="ARBA00074306"/>
    </source>
</evidence>